<evidence type="ECO:0000256" key="2">
    <source>
        <dbReference type="ARBA" id="ARBA00022729"/>
    </source>
</evidence>
<dbReference type="Proteomes" id="UP000647172">
    <property type="component" value="Unassembled WGS sequence"/>
</dbReference>
<comment type="subcellular location">
    <subcellularLocation>
        <location evidence="1">Periplasm</location>
    </subcellularLocation>
</comment>
<comment type="caution">
    <text evidence="9">The sequence shown here is derived from an EMBL/GenBank/DDBJ whole genome shotgun (WGS) entry which is preliminary data.</text>
</comment>
<feature type="region of interest" description="Disordered" evidence="5">
    <location>
        <begin position="50"/>
        <end position="81"/>
    </location>
</feature>
<feature type="chain" id="PRO_5037340699" description="Heparinase II/III-like protein" evidence="6">
    <location>
        <begin position="22"/>
        <end position="554"/>
    </location>
</feature>
<feature type="domain" description="Heparinase II/III-like C-terminal" evidence="7">
    <location>
        <begin position="347"/>
        <end position="531"/>
    </location>
</feature>
<evidence type="ECO:0000256" key="4">
    <source>
        <dbReference type="ARBA" id="ARBA00023239"/>
    </source>
</evidence>
<dbReference type="AlphaFoldDB" id="A0A919JHC1"/>
<dbReference type="Pfam" id="PF07940">
    <property type="entry name" value="Hepar_II_III_C"/>
    <property type="match status" value="1"/>
</dbReference>
<dbReference type="EMBL" id="BOMQ01000036">
    <property type="protein sequence ID" value="GIE49502.1"/>
    <property type="molecule type" value="Genomic_DNA"/>
</dbReference>
<dbReference type="InterPro" id="IPR031680">
    <property type="entry name" value="Hepar_II_III_N"/>
</dbReference>
<evidence type="ECO:0000313" key="9">
    <source>
        <dbReference type="EMBL" id="GIE49502.1"/>
    </source>
</evidence>
<keyword evidence="4" id="KW-0456">Lyase</keyword>
<name>A0A919JHC1_9ACTN</name>
<dbReference type="RefSeq" id="WP_203768875.1">
    <property type="nucleotide sequence ID" value="NZ_BAAAYJ010000072.1"/>
</dbReference>
<dbReference type="Pfam" id="PF16889">
    <property type="entry name" value="Hepar_II_III_N"/>
    <property type="match status" value="1"/>
</dbReference>
<evidence type="ECO:0000256" key="3">
    <source>
        <dbReference type="ARBA" id="ARBA00022764"/>
    </source>
</evidence>
<dbReference type="GO" id="GO:0042597">
    <property type="term" value="C:periplasmic space"/>
    <property type="evidence" value="ECO:0007669"/>
    <property type="project" value="UniProtKB-SubCell"/>
</dbReference>
<keyword evidence="10" id="KW-1185">Reference proteome</keyword>
<protein>
    <recommendedName>
        <fullName evidence="11">Heparinase II/III-like protein</fullName>
    </recommendedName>
</protein>
<keyword evidence="2 6" id="KW-0732">Signal</keyword>
<accession>A0A919JHC1</accession>
<evidence type="ECO:0000256" key="5">
    <source>
        <dbReference type="SAM" id="MobiDB-lite"/>
    </source>
</evidence>
<evidence type="ECO:0008006" key="11">
    <source>
        <dbReference type="Google" id="ProtNLM"/>
    </source>
</evidence>
<evidence type="ECO:0000256" key="1">
    <source>
        <dbReference type="ARBA" id="ARBA00004418"/>
    </source>
</evidence>
<dbReference type="SUPFAM" id="SSF48230">
    <property type="entry name" value="Chondroitin AC/alginate lyase"/>
    <property type="match status" value="1"/>
</dbReference>
<evidence type="ECO:0000259" key="8">
    <source>
        <dbReference type="Pfam" id="PF16889"/>
    </source>
</evidence>
<dbReference type="InterPro" id="IPR012480">
    <property type="entry name" value="Hepar_II_III_C"/>
</dbReference>
<organism evidence="9 10">
    <name type="scientific">Actinoplanes nipponensis</name>
    <dbReference type="NCBI Taxonomy" id="135950"/>
    <lineage>
        <taxon>Bacteria</taxon>
        <taxon>Bacillati</taxon>
        <taxon>Actinomycetota</taxon>
        <taxon>Actinomycetes</taxon>
        <taxon>Micromonosporales</taxon>
        <taxon>Micromonosporaceae</taxon>
        <taxon>Actinoplanes</taxon>
    </lineage>
</organism>
<feature type="domain" description="Heparin-sulfate lyase N-terminal" evidence="8">
    <location>
        <begin position="97"/>
        <end position="314"/>
    </location>
</feature>
<dbReference type="InterPro" id="IPR008929">
    <property type="entry name" value="Chondroitin_lyas"/>
</dbReference>
<reference evidence="9" key="1">
    <citation type="submission" date="2021-01" db="EMBL/GenBank/DDBJ databases">
        <title>Whole genome shotgun sequence of Actinoplanes nipponensis NBRC 14063.</title>
        <authorList>
            <person name="Komaki H."/>
            <person name="Tamura T."/>
        </authorList>
    </citation>
    <scope>NUCLEOTIDE SEQUENCE</scope>
    <source>
        <strain evidence="9">NBRC 14063</strain>
    </source>
</reference>
<evidence type="ECO:0000259" key="7">
    <source>
        <dbReference type="Pfam" id="PF07940"/>
    </source>
</evidence>
<feature type="signal peptide" evidence="6">
    <location>
        <begin position="1"/>
        <end position="21"/>
    </location>
</feature>
<keyword evidence="3" id="KW-0574">Periplasm</keyword>
<evidence type="ECO:0000313" key="10">
    <source>
        <dbReference type="Proteomes" id="UP000647172"/>
    </source>
</evidence>
<dbReference type="Gene3D" id="1.50.10.100">
    <property type="entry name" value="Chondroitin AC/alginate lyase"/>
    <property type="match status" value="1"/>
</dbReference>
<dbReference type="PANTHER" id="PTHR39210:SF1">
    <property type="entry name" value="HEPARIN-SULFATE LYASE"/>
    <property type="match status" value="1"/>
</dbReference>
<dbReference type="PANTHER" id="PTHR39210">
    <property type="entry name" value="HEPARIN-SULFATE LYASE"/>
    <property type="match status" value="1"/>
</dbReference>
<evidence type="ECO:0000256" key="6">
    <source>
        <dbReference type="SAM" id="SignalP"/>
    </source>
</evidence>
<dbReference type="GO" id="GO:0016829">
    <property type="term" value="F:lyase activity"/>
    <property type="evidence" value="ECO:0007669"/>
    <property type="project" value="UniProtKB-KW"/>
</dbReference>
<sequence>MATTAVLVLSAGLFTTDPAIAGPAGPHVIPPDPVAVDDIDALEQIYGAPSRSALAEDPTADARCGDPAAEPVPDGEPIKVSMPPAPVFTVGSIAATSWRTPPVADATWRMQYQGLMWMRPLARRAAMDGQLQSLAALVDQAVMFHRQNPDPGNNNYGWDEGTALRRLETENCLFALTASEQLRSGMTADANVLLGKRYYGPPYASVHNHGLMANLQLVRAGEQLVVPTWKTTATARILREAPLAFSTQGISYEQSSMYHGVNTRLWASAVAMLRTIPGEEAAAETVDKTVLRARTAIEWMTEPDGKLVQIGDSDEGSGTPGTSTTARVLRDDQTGWTIGRWSWTDPNALYYTLRSGPARWAHGQHDRAGGVTFSAGGVRVLVNPGRYSYTKTDNYNAYQMSPNSHNVALPAGPKVTNAGGKVTAATVQAAAHNWTVQDTMFGIAHTRGVNVNRDTKTMKVSDSFPKADLWRQYFHLAPGWTLESGAGGGTKMVFKHPSGRRLTITTTGRVSGAVQGITRPPQGWHFPAMGSRVWAYEIVIRSYGRSSITSFQLS</sequence>
<proteinExistence type="predicted"/>
<gene>
    <name evidence="9" type="ORF">Ani05nite_30360</name>
</gene>